<evidence type="ECO:0000313" key="4">
    <source>
        <dbReference type="Proteomes" id="UP001161247"/>
    </source>
</evidence>
<dbReference type="Proteomes" id="UP001161247">
    <property type="component" value="Chromosome 6"/>
</dbReference>
<dbReference type="Pfam" id="PF01918">
    <property type="entry name" value="Alba"/>
    <property type="match status" value="1"/>
</dbReference>
<evidence type="ECO:0000256" key="1">
    <source>
        <dbReference type="SAM" id="MobiDB-lite"/>
    </source>
</evidence>
<sequence>MAELRVSSHGKVVKYISFAKRLLQQSPSVQITALGIAILNVIATGELFKGQLANLQQIVKTTMTNGVSIIIITLILDLSNDMVTQNSGSSKKCSRRKKRRDNTNSGYNSATSKADHKQWRKVPSPSHKGCPATDTVPRPFISVSKDMNHDCRGKLMEFIVLDTVGREANHHLMDDSVSRRQQQKEAFVTHCKDLSMVGETT</sequence>
<dbReference type="InterPro" id="IPR002775">
    <property type="entry name" value="DNA/RNA-bd_Alba-like"/>
</dbReference>
<dbReference type="AlphaFoldDB" id="A0AAV1DN61"/>
<proteinExistence type="predicted"/>
<keyword evidence="4" id="KW-1185">Reference proteome</keyword>
<feature type="domain" description="DNA/RNA-binding protein Alba-like" evidence="2">
    <location>
        <begin position="3"/>
        <end position="63"/>
    </location>
</feature>
<dbReference type="GO" id="GO:0003676">
    <property type="term" value="F:nucleic acid binding"/>
    <property type="evidence" value="ECO:0007669"/>
    <property type="project" value="InterPro"/>
</dbReference>
<accession>A0AAV1DN61</accession>
<evidence type="ECO:0000259" key="2">
    <source>
        <dbReference type="Pfam" id="PF01918"/>
    </source>
</evidence>
<reference evidence="3" key="1">
    <citation type="submission" date="2023-03" db="EMBL/GenBank/DDBJ databases">
        <authorList>
            <person name="Julca I."/>
        </authorList>
    </citation>
    <scope>NUCLEOTIDE SEQUENCE</scope>
</reference>
<dbReference type="Gene3D" id="3.30.110.20">
    <property type="entry name" value="Alba-like domain"/>
    <property type="match status" value="1"/>
</dbReference>
<protein>
    <submittedName>
        <fullName evidence="3">OLC1v1008984C1</fullName>
    </submittedName>
</protein>
<dbReference type="InterPro" id="IPR036882">
    <property type="entry name" value="Alba-like_dom_sf"/>
</dbReference>
<feature type="region of interest" description="Disordered" evidence="1">
    <location>
        <begin position="84"/>
        <end position="138"/>
    </location>
</feature>
<dbReference type="SUPFAM" id="SSF82704">
    <property type="entry name" value="AlbA-like"/>
    <property type="match status" value="1"/>
</dbReference>
<gene>
    <name evidence="3" type="ORF">OLC1_LOCUS17153</name>
</gene>
<evidence type="ECO:0000313" key="3">
    <source>
        <dbReference type="EMBL" id="CAI9109209.1"/>
    </source>
</evidence>
<name>A0AAV1DN61_OLDCO</name>
<dbReference type="EMBL" id="OX459123">
    <property type="protein sequence ID" value="CAI9109209.1"/>
    <property type="molecule type" value="Genomic_DNA"/>
</dbReference>
<organism evidence="3 4">
    <name type="scientific">Oldenlandia corymbosa var. corymbosa</name>
    <dbReference type="NCBI Taxonomy" id="529605"/>
    <lineage>
        <taxon>Eukaryota</taxon>
        <taxon>Viridiplantae</taxon>
        <taxon>Streptophyta</taxon>
        <taxon>Embryophyta</taxon>
        <taxon>Tracheophyta</taxon>
        <taxon>Spermatophyta</taxon>
        <taxon>Magnoliopsida</taxon>
        <taxon>eudicotyledons</taxon>
        <taxon>Gunneridae</taxon>
        <taxon>Pentapetalae</taxon>
        <taxon>asterids</taxon>
        <taxon>lamiids</taxon>
        <taxon>Gentianales</taxon>
        <taxon>Rubiaceae</taxon>
        <taxon>Rubioideae</taxon>
        <taxon>Spermacoceae</taxon>
        <taxon>Hedyotis-Oldenlandia complex</taxon>
        <taxon>Oldenlandia</taxon>
    </lineage>
</organism>
<feature type="compositionally biased region" description="Polar residues" evidence="1">
    <location>
        <begin position="103"/>
        <end position="112"/>
    </location>
</feature>